<evidence type="ECO:0000256" key="1">
    <source>
        <dbReference type="SAM" id="MobiDB-lite"/>
    </source>
</evidence>
<reference evidence="3 4" key="1">
    <citation type="submission" date="2022-04" db="EMBL/GenBank/DDBJ databases">
        <title>Positive selection, recombination, and allopatry shape intraspecific diversity of widespread and dominant cyanobacteria.</title>
        <authorList>
            <person name="Wei J."/>
            <person name="Shu W."/>
            <person name="Hu C."/>
        </authorList>
    </citation>
    <scope>NUCLEOTIDE SEQUENCE [LARGE SCALE GENOMIC DNA]</scope>
    <source>
        <strain evidence="3 4">DQ-A4</strain>
    </source>
</reference>
<dbReference type="Pfam" id="PF13649">
    <property type="entry name" value="Methyltransf_25"/>
    <property type="match status" value="1"/>
</dbReference>
<dbReference type="CDD" id="cd02440">
    <property type="entry name" value="AdoMet_MTases"/>
    <property type="match status" value="1"/>
</dbReference>
<evidence type="ECO:0000259" key="2">
    <source>
        <dbReference type="Pfam" id="PF13649"/>
    </source>
</evidence>
<dbReference type="GO" id="GO:0032259">
    <property type="term" value="P:methylation"/>
    <property type="evidence" value="ECO:0007669"/>
    <property type="project" value="UniProtKB-KW"/>
</dbReference>
<feature type="compositionally biased region" description="Basic and acidic residues" evidence="1">
    <location>
        <begin position="269"/>
        <end position="281"/>
    </location>
</feature>
<dbReference type="InterPro" id="IPR041698">
    <property type="entry name" value="Methyltransf_25"/>
</dbReference>
<proteinExistence type="predicted"/>
<dbReference type="Gene3D" id="3.40.50.150">
    <property type="entry name" value="Vaccinia Virus protein VP39"/>
    <property type="match status" value="1"/>
</dbReference>
<feature type="domain" description="Methyltransferase" evidence="2">
    <location>
        <begin position="104"/>
        <end position="200"/>
    </location>
</feature>
<dbReference type="InterPro" id="IPR029063">
    <property type="entry name" value="SAM-dependent_MTases_sf"/>
</dbReference>
<evidence type="ECO:0000313" key="4">
    <source>
        <dbReference type="Proteomes" id="UP001482513"/>
    </source>
</evidence>
<feature type="region of interest" description="Disordered" evidence="1">
    <location>
        <begin position="268"/>
        <end position="289"/>
    </location>
</feature>
<dbReference type="PANTHER" id="PTHR42912:SF80">
    <property type="entry name" value="METHYLTRANSFERASE DOMAIN-CONTAINING PROTEIN"/>
    <property type="match status" value="1"/>
</dbReference>
<comment type="caution">
    <text evidence="3">The sequence shown here is derived from an EMBL/GenBank/DDBJ whole genome shotgun (WGS) entry which is preliminary data.</text>
</comment>
<name>A0ABV0JYA9_9CYAN</name>
<dbReference type="EMBL" id="JAMPKX010000001">
    <property type="protein sequence ID" value="MEP0945509.1"/>
    <property type="molecule type" value="Genomic_DNA"/>
</dbReference>
<evidence type="ECO:0000313" key="3">
    <source>
        <dbReference type="EMBL" id="MEP0945509.1"/>
    </source>
</evidence>
<keyword evidence="3" id="KW-0489">Methyltransferase</keyword>
<dbReference type="RefSeq" id="WP_190698376.1">
    <property type="nucleotide sequence ID" value="NZ_JAMPKX010000001.1"/>
</dbReference>
<dbReference type="SUPFAM" id="SSF53335">
    <property type="entry name" value="S-adenosyl-L-methionine-dependent methyltransferases"/>
    <property type="match status" value="1"/>
</dbReference>
<sequence length="289" mass="32233">MATQSKTLFEQFFAPIFSHLVDRDALLRLRDSIDWETGVNQFTNPQVVYPNYYKVSNFHGIKNGYLNVDAALTYDPITQYVLPPGENWVRESLVKAVGGEPRRILDLGCGTGTTTLMLKRRFPNAEVMGLDLSPQMLVMADYKAKAAAVDVTFRHGNAMATGLPAASFDMVCATLLFHETPPAVAKTILSEAFRLLTPGGQMLVLDGNQRTLRASDWLSTIFEEPFIRDYGQGNVDAWLGYAGFEQVRTEDVFWLNQLSCGRKPLPVAERIEQPEGDRQSDDLPLPQPA</sequence>
<protein>
    <submittedName>
        <fullName evidence="3">Class I SAM-dependent methyltransferase</fullName>
    </submittedName>
</protein>
<keyword evidence="3" id="KW-0808">Transferase</keyword>
<dbReference type="PANTHER" id="PTHR42912">
    <property type="entry name" value="METHYLTRANSFERASE"/>
    <property type="match status" value="1"/>
</dbReference>
<dbReference type="GO" id="GO:0008168">
    <property type="term" value="F:methyltransferase activity"/>
    <property type="evidence" value="ECO:0007669"/>
    <property type="project" value="UniProtKB-KW"/>
</dbReference>
<dbReference type="Proteomes" id="UP001482513">
    <property type="component" value="Unassembled WGS sequence"/>
</dbReference>
<gene>
    <name evidence="3" type="ORF">NC992_01365</name>
</gene>
<dbReference type="InterPro" id="IPR050508">
    <property type="entry name" value="Methyltransf_Superfamily"/>
</dbReference>
<keyword evidence="4" id="KW-1185">Reference proteome</keyword>
<accession>A0ABV0JYA9</accession>
<organism evidence="3 4">
    <name type="scientific">Leptolyngbya subtilissima DQ-A4</name>
    <dbReference type="NCBI Taxonomy" id="2933933"/>
    <lineage>
        <taxon>Bacteria</taxon>
        <taxon>Bacillati</taxon>
        <taxon>Cyanobacteriota</taxon>
        <taxon>Cyanophyceae</taxon>
        <taxon>Leptolyngbyales</taxon>
        <taxon>Leptolyngbyaceae</taxon>
        <taxon>Leptolyngbya group</taxon>
        <taxon>Leptolyngbya</taxon>
    </lineage>
</organism>